<keyword evidence="2" id="KW-1185">Reference proteome</keyword>
<evidence type="ECO:0000313" key="2">
    <source>
        <dbReference type="Proteomes" id="UP000039865"/>
    </source>
</evidence>
<sequence>MRKFLTEEIADLLECPPTLYQLALYQAGRVKEIPDGRVQVVKALGIGIIAEQLKYEKPQNFSDPNDEQAYHKSIKIALVFIEHLQRCLHHKKIIVKDSSLNYERQSIMGDLPNRS</sequence>
<accession>A0A077ZRQ7</accession>
<gene>
    <name evidence="1" type="primary">Contig18874.g20023</name>
    <name evidence="1" type="ORF">STYLEM_972</name>
</gene>
<dbReference type="AlphaFoldDB" id="A0A077ZRQ7"/>
<organism evidence="1 2">
    <name type="scientific">Stylonychia lemnae</name>
    <name type="common">Ciliate</name>
    <dbReference type="NCBI Taxonomy" id="5949"/>
    <lineage>
        <taxon>Eukaryota</taxon>
        <taxon>Sar</taxon>
        <taxon>Alveolata</taxon>
        <taxon>Ciliophora</taxon>
        <taxon>Intramacronucleata</taxon>
        <taxon>Spirotrichea</taxon>
        <taxon>Stichotrichia</taxon>
        <taxon>Sporadotrichida</taxon>
        <taxon>Oxytrichidae</taxon>
        <taxon>Stylonychinae</taxon>
        <taxon>Stylonychia</taxon>
    </lineage>
</organism>
<dbReference type="EMBL" id="CCKQ01000931">
    <property type="protein sequence ID" value="CDW72020.1"/>
    <property type="molecule type" value="Genomic_DNA"/>
</dbReference>
<reference evidence="1 2" key="1">
    <citation type="submission" date="2014-06" db="EMBL/GenBank/DDBJ databases">
        <authorList>
            <person name="Swart Estienne"/>
        </authorList>
    </citation>
    <scope>NUCLEOTIDE SEQUENCE [LARGE SCALE GENOMIC DNA]</scope>
    <source>
        <strain evidence="1 2">130c</strain>
    </source>
</reference>
<name>A0A077ZRQ7_STYLE</name>
<proteinExistence type="predicted"/>
<protein>
    <submittedName>
        <fullName evidence="1">Uncharacterized protein</fullName>
    </submittedName>
</protein>
<dbReference type="Proteomes" id="UP000039865">
    <property type="component" value="Unassembled WGS sequence"/>
</dbReference>
<dbReference type="InParanoid" id="A0A077ZRQ7"/>
<evidence type="ECO:0000313" key="1">
    <source>
        <dbReference type="EMBL" id="CDW72020.1"/>
    </source>
</evidence>